<dbReference type="EnsemblPlants" id="Zm00001eb404290_T001">
    <property type="protein sequence ID" value="Zm00001eb404290_P001"/>
    <property type="gene ID" value="Zm00001eb404290"/>
</dbReference>
<reference evidence="9" key="1">
    <citation type="journal article" date="2009" name="Science">
        <title>The B73 maize genome: complexity, diversity, and dynamics.</title>
        <authorList>
            <person name="Schnable P.S."/>
            <person name="Ware D."/>
            <person name="Fulton R.S."/>
            <person name="Stein J.C."/>
            <person name="Wei F."/>
            <person name="Pasternak S."/>
            <person name="Liang C."/>
            <person name="Zhang J."/>
            <person name="Fulton L."/>
            <person name="Graves T.A."/>
            <person name="Minx P."/>
            <person name="Reily A.D."/>
            <person name="Courtney L."/>
            <person name="Kruchowski S.S."/>
            <person name="Tomlinson C."/>
            <person name="Strong C."/>
            <person name="Delehaunty K."/>
            <person name="Fronick C."/>
            <person name="Courtney B."/>
            <person name="Rock S.M."/>
            <person name="Belter E."/>
            <person name="Du F."/>
            <person name="Kim K."/>
            <person name="Abbott R.M."/>
            <person name="Cotton M."/>
            <person name="Levy A."/>
            <person name="Marchetto P."/>
            <person name="Ochoa K."/>
            <person name="Jackson S.M."/>
            <person name="Gillam B."/>
            <person name="Chen W."/>
            <person name="Yan L."/>
            <person name="Higginbotham J."/>
            <person name="Cardenas M."/>
            <person name="Waligorski J."/>
            <person name="Applebaum E."/>
            <person name="Phelps L."/>
            <person name="Falcone J."/>
            <person name="Kanchi K."/>
            <person name="Thane T."/>
            <person name="Scimone A."/>
            <person name="Thane N."/>
            <person name="Henke J."/>
            <person name="Wang T."/>
            <person name="Ruppert J."/>
            <person name="Shah N."/>
            <person name="Rotter K."/>
            <person name="Hodges J."/>
            <person name="Ingenthron E."/>
            <person name="Cordes M."/>
            <person name="Kohlberg S."/>
            <person name="Sgro J."/>
            <person name="Delgado B."/>
            <person name="Mead K."/>
            <person name="Chinwalla A."/>
            <person name="Leonard S."/>
            <person name="Crouse K."/>
            <person name="Collura K."/>
            <person name="Kudrna D."/>
            <person name="Currie J."/>
            <person name="He R."/>
            <person name="Angelova A."/>
            <person name="Rajasekar S."/>
            <person name="Mueller T."/>
            <person name="Lomeli R."/>
            <person name="Scara G."/>
            <person name="Ko A."/>
            <person name="Delaney K."/>
            <person name="Wissotski M."/>
            <person name="Lopez G."/>
            <person name="Campos D."/>
            <person name="Braidotti M."/>
            <person name="Ashley E."/>
            <person name="Golser W."/>
            <person name="Kim H."/>
            <person name="Lee S."/>
            <person name="Lin J."/>
            <person name="Dujmic Z."/>
            <person name="Kim W."/>
            <person name="Talag J."/>
            <person name="Zuccolo A."/>
            <person name="Fan C."/>
            <person name="Sebastian A."/>
            <person name="Kramer M."/>
            <person name="Spiegel L."/>
            <person name="Nascimento L."/>
            <person name="Zutavern T."/>
            <person name="Miller B."/>
            <person name="Ambroise C."/>
            <person name="Muller S."/>
            <person name="Spooner W."/>
            <person name="Narechania A."/>
            <person name="Ren L."/>
            <person name="Wei S."/>
            <person name="Kumari S."/>
            <person name="Faga B."/>
            <person name="Levy M.J."/>
            <person name="McMahan L."/>
            <person name="Van Buren P."/>
            <person name="Vaughn M.W."/>
            <person name="Ying K."/>
            <person name="Yeh C.-T."/>
            <person name="Emrich S.J."/>
            <person name="Jia Y."/>
            <person name="Kalyanaraman A."/>
            <person name="Hsia A.-P."/>
            <person name="Barbazuk W.B."/>
            <person name="Baucom R.S."/>
            <person name="Brutnell T.P."/>
            <person name="Carpita N.C."/>
            <person name="Chaparro C."/>
            <person name="Chia J.-M."/>
            <person name="Deragon J.-M."/>
            <person name="Estill J.C."/>
            <person name="Fu Y."/>
            <person name="Jeddeloh J.A."/>
            <person name="Han Y."/>
            <person name="Lee H."/>
            <person name="Li P."/>
            <person name="Lisch D.R."/>
            <person name="Liu S."/>
            <person name="Liu Z."/>
            <person name="Nagel D.H."/>
            <person name="McCann M.C."/>
            <person name="SanMiguel P."/>
            <person name="Myers A.M."/>
            <person name="Nettleton D."/>
            <person name="Nguyen J."/>
            <person name="Penning B.W."/>
            <person name="Ponnala L."/>
            <person name="Schneider K.L."/>
            <person name="Schwartz D.C."/>
            <person name="Sharma A."/>
            <person name="Soderlund C."/>
            <person name="Springer N.M."/>
            <person name="Sun Q."/>
            <person name="Wang H."/>
            <person name="Waterman M."/>
            <person name="Westerman R."/>
            <person name="Wolfgruber T.K."/>
            <person name="Yang L."/>
            <person name="Yu Y."/>
            <person name="Zhang L."/>
            <person name="Zhou S."/>
            <person name="Zhu Q."/>
            <person name="Bennetzen J.L."/>
            <person name="Dawe R.K."/>
            <person name="Jiang J."/>
            <person name="Jiang N."/>
            <person name="Presting G.G."/>
            <person name="Wessler S.R."/>
            <person name="Aluru S."/>
            <person name="Martienssen R.A."/>
            <person name="Clifton S.W."/>
            <person name="McCombie W.R."/>
            <person name="Wing R.A."/>
            <person name="Wilson R.K."/>
        </authorList>
    </citation>
    <scope>NUCLEOTIDE SEQUENCE [LARGE SCALE GENOMIC DNA]</scope>
    <source>
        <strain evidence="9">cv. B73</strain>
    </source>
</reference>
<evidence type="ECO:0000256" key="6">
    <source>
        <dbReference type="SAM" id="MobiDB-lite"/>
    </source>
</evidence>
<reference evidence="8" key="2">
    <citation type="submission" date="2019-07" db="EMBL/GenBank/DDBJ databases">
        <authorList>
            <person name="Seetharam A."/>
            <person name="Woodhouse M."/>
            <person name="Cannon E."/>
        </authorList>
    </citation>
    <scope>NUCLEOTIDE SEQUENCE [LARGE SCALE GENOMIC DNA]</scope>
    <source>
        <strain evidence="8">cv. B73</strain>
    </source>
</reference>
<evidence type="ECO:0000313" key="8">
    <source>
        <dbReference type="EnsemblPlants" id="Zm00001eb404290_P001"/>
    </source>
</evidence>
<name>A0A804UL18_MAIZE</name>
<dbReference type="InterPro" id="IPR040911">
    <property type="entry name" value="Exostosin_GT47"/>
</dbReference>
<evidence type="ECO:0000256" key="5">
    <source>
        <dbReference type="ARBA" id="ARBA00023034"/>
    </source>
</evidence>
<dbReference type="AlphaFoldDB" id="A0A804UL18"/>
<keyword evidence="3" id="KW-0808">Transferase</keyword>
<keyword evidence="9" id="KW-1185">Reference proteome</keyword>
<dbReference type="Pfam" id="PF03016">
    <property type="entry name" value="Exostosin_GT47"/>
    <property type="match status" value="1"/>
</dbReference>
<dbReference type="InterPro" id="IPR004263">
    <property type="entry name" value="Exostosin"/>
</dbReference>
<comment type="subcellular location">
    <subcellularLocation>
        <location evidence="1">Golgi apparatus membrane</location>
        <topology evidence="1">Single-pass type II membrane protein</topology>
    </subcellularLocation>
</comment>
<accession>A0A804UL18</accession>
<protein>
    <recommendedName>
        <fullName evidence="7">Exostosin GT47 domain-containing protein</fullName>
    </recommendedName>
</protein>
<feature type="region of interest" description="Disordered" evidence="6">
    <location>
        <begin position="97"/>
        <end position="141"/>
    </location>
</feature>
<keyword evidence="4" id="KW-0735">Signal-anchor</keyword>
<evidence type="ECO:0000313" key="9">
    <source>
        <dbReference type="Proteomes" id="UP000007305"/>
    </source>
</evidence>
<feature type="domain" description="Exostosin GT47" evidence="7">
    <location>
        <begin position="156"/>
        <end position="323"/>
    </location>
</feature>
<sequence length="384" mass="43393">MSASPELYRPAEAPAFSPSCATQPLVFAGDDYCCRTPTGSGICYLREPTTCPPAPRKPPPPPPMCRKRLFQAADQQLAEAGPVPVISIRLDELERLFRPCPPPTTTTTDKRRRSGSGPSPRSATKHAKTLDIEAEGEQVGEAPWGKEDVAIADGIPEFLKRSILLQTFGVQGHHTCQEVEHVVIPPHVPPEVEHELPEPEKAQRDIFAFFRGKMEVHPKNISGRFYSKKVRTELLQHYGRNRKFYLKRKRFDNYRSEMARSLFCLCPLGWAPWSPRLVESVLLGCIPVIIADNIRMPFPSVLQWPEISLQVAEKDVANLEVVLDHVVATNLSVIQKNLWDPVKRKALVFNRPMEVGDATWQVLRELEVLLDQSQRRRYGGSWRA</sequence>
<dbReference type="GO" id="GO:0000139">
    <property type="term" value="C:Golgi membrane"/>
    <property type="evidence" value="ECO:0007669"/>
    <property type="project" value="UniProtKB-SubCell"/>
</dbReference>
<proteinExistence type="inferred from homology"/>
<keyword evidence="5" id="KW-0333">Golgi apparatus</keyword>
<dbReference type="PANTHER" id="PTHR11062:SF229">
    <property type="entry name" value="GLUCURONOXYLAN GLUCURONOSYLTRANSFERASE IRX7-RELATED"/>
    <property type="match status" value="1"/>
</dbReference>
<evidence type="ECO:0000256" key="4">
    <source>
        <dbReference type="ARBA" id="ARBA00022968"/>
    </source>
</evidence>
<dbReference type="Proteomes" id="UP000007305">
    <property type="component" value="Chromosome 9"/>
</dbReference>
<comment type="similarity">
    <text evidence="2">Belongs to the glycosyltransferase 47 family.</text>
</comment>
<reference evidence="8" key="3">
    <citation type="submission" date="2021-05" db="UniProtKB">
        <authorList>
            <consortium name="EnsemblPlants"/>
        </authorList>
    </citation>
    <scope>IDENTIFICATION</scope>
    <source>
        <strain evidence="8">cv. B73</strain>
    </source>
</reference>
<dbReference type="Gramene" id="Zm00001eb404290_T001">
    <property type="protein sequence ID" value="Zm00001eb404290_P001"/>
    <property type="gene ID" value="Zm00001eb404290"/>
</dbReference>
<keyword evidence="4" id="KW-0812">Transmembrane</keyword>
<evidence type="ECO:0000256" key="2">
    <source>
        <dbReference type="ARBA" id="ARBA00010271"/>
    </source>
</evidence>
<organism evidence="8 9">
    <name type="scientific">Zea mays</name>
    <name type="common">Maize</name>
    <dbReference type="NCBI Taxonomy" id="4577"/>
    <lineage>
        <taxon>Eukaryota</taxon>
        <taxon>Viridiplantae</taxon>
        <taxon>Streptophyta</taxon>
        <taxon>Embryophyta</taxon>
        <taxon>Tracheophyta</taxon>
        <taxon>Spermatophyta</taxon>
        <taxon>Magnoliopsida</taxon>
        <taxon>Liliopsida</taxon>
        <taxon>Poales</taxon>
        <taxon>Poaceae</taxon>
        <taxon>PACMAD clade</taxon>
        <taxon>Panicoideae</taxon>
        <taxon>Andropogonodae</taxon>
        <taxon>Andropogoneae</taxon>
        <taxon>Tripsacinae</taxon>
        <taxon>Zea</taxon>
    </lineage>
</organism>
<keyword evidence="3" id="KW-0328">Glycosyltransferase</keyword>
<dbReference type="GO" id="GO:0010417">
    <property type="term" value="P:glucuronoxylan biosynthetic process"/>
    <property type="evidence" value="ECO:0000318"/>
    <property type="project" value="GO_Central"/>
</dbReference>
<dbReference type="PANTHER" id="PTHR11062">
    <property type="entry name" value="EXOSTOSIN HEPARAN SULFATE GLYCOSYLTRANSFERASE -RELATED"/>
    <property type="match status" value="1"/>
</dbReference>
<dbReference type="InParanoid" id="A0A804UL18"/>
<evidence type="ECO:0000256" key="1">
    <source>
        <dbReference type="ARBA" id="ARBA00004323"/>
    </source>
</evidence>
<dbReference type="GO" id="GO:0016757">
    <property type="term" value="F:glycosyltransferase activity"/>
    <property type="evidence" value="ECO:0007669"/>
    <property type="project" value="UniProtKB-KW"/>
</dbReference>
<evidence type="ECO:0000256" key="3">
    <source>
        <dbReference type="ARBA" id="ARBA00022676"/>
    </source>
</evidence>
<evidence type="ECO:0000259" key="7">
    <source>
        <dbReference type="Pfam" id="PF03016"/>
    </source>
</evidence>